<dbReference type="AlphaFoldDB" id="A0A2N9IK49"/>
<feature type="region of interest" description="Disordered" evidence="1">
    <location>
        <begin position="1"/>
        <end position="65"/>
    </location>
</feature>
<evidence type="ECO:0000313" key="2">
    <source>
        <dbReference type="EMBL" id="SPD24413.1"/>
    </source>
</evidence>
<proteinExistence type="predicted"/>
<feature type="compositionally biased region" description="Acidic residues" evidence="1">
    <location>
        <begin position="26"/>
        <end position="60"/>
    </location>
</feature>
<dbReference type="PANTHER" id="PTHR36332">
    <property type="entry name" value="STRESS RESPONSE PROTEIN"/>
    <property type="match status" value="1"/>
</dbReference>
<accession>A0A2N9IK49</accession>
<sequence length="94" mass="10508">MIKRQFYHLEHANKDEASDSSSSSDSELEAEATDESEDEAVPEVEGSEDDAVPEVQENDESCSTSSGLLYSLDSIYSKTYAHIPIVGYIIHEYW</sequence>
<dbReference type="EMBL" id="OIVN01005890">
    <property type="protein sequence ID" value="SPD24413.1"/>
    <property type="molecule type" value="Genomic_DNA"/>
</dbReference>
<dbReference type="PANTHER" id="PTHR36332:SF1">
    <property type="entry name" value="STRESS RESPONSE PROTEIN"/>
    <property type="match status" value="1"/>
</dbReference>
<reference evidence="2" key="1">
    <citation type="submission" date="2018-02" db="EMBL/GenBank/DDBJ databases">
        <authorList>
            <person name="Cohen D.B."/>
            <person name="Kent A.D."/>
        </authorList>
    </citation>
    <scope>NUCLEOTIDE SEQUENCE</scope>
</reference>
<name>A0A2N9IK49_FAGSY</name>
<gene>
    <name evidence="2" type="ORF">FSB_LOCUS52295</name>
</gene>
<evidence type="ECO:0000256" key="1">
    <source>
        <dbReference type="SAM" id="MobiDB-lite"/>
    </source>
</evidence>
<feature type="compositionally biased region" description="Basic and acidic residues" evidence="1">
    <location>
        <begin position="7"/>
        <end position="17"/>
    </location>
</feature>
<organism evidence="2">
    <name type="scientific">Fagus sylvatica</name>
    <name type="common">Beechnut</name>
    <dbReference type="NCBI Taxonomy" id="28930"/>
    <lineage>
        <taxon>Eukaryota</taxon>
        <taxon>Viridiplantae</taxon>
        <taxon>Streptophyta</taxon>
        <taxon>Embryophyta</taxon>
        <taxon>Tracheophyta</taxon>
        <taxon>Spermatophyta</taxon>
        <taxon>Magnoliopsida</taxon>
        <taxon>eudicotyledons</taxon>
        <taxon>Gunneridae</taxon>
        <taxon>Pentapetalae</taxon>
        <taxon>rosids</taxon>
        <taxon>fabids</taxon>
        <taxon>Fagales</taxon>
        <taxon>Fagaceae</taxon>
        <taxon>Fagus</taxon>
    </lineage>
</organism>
<protein>
    <submittedName>
        <fullName evidence="2">Uncharacterized protein</fullName>
    </submittedName>
</protein>